<reference evidence="5" key="1">
    <citation type="submission" date="2025-08" db="UniProtKB">
        <authorList>
            <consortium name="RefSeq"/>
        </authorList>
    </citation>
    <scope>IDENTIFICATION</scope>
</reference>
<dbReference type="GO" id="GO:0005737">
    <property type="term" value="C:cytoplasm"/>
    <property type="evidence" value="ECO:0007669"/>
    <property type="project" value="TreeGrafter"/>
</dbReference>
<dbReference type="PROSITE" id="PS50082">
    <property type="entry name" value="WD_REPEATS_2"/>
    <property type="match status" value="2"/>
</dbReference>
<dbReference type="GO" id="GO:0080008">
    <property type="term" value="C:Cul4-RING E3 ubiquitin ligase complex"/>
    <property type="evidence" value="ECO:0007669"/>
    <property type="project" value="EnsemblPlants"/>
</dbReference>
<dbReference type="GeneID" id="120265587"/>
<sequence>MRNSSRRSTGHVPHIWRREIGMSSPLLFERGFTSSEALIRRLDCYQTLEGHDSRIYTIRFNPTGSLLISGAGDANVKIWNWLDGKQKFAYPHGHQDSVMDAQFLPFTNDRMILTSSFDGLVKLHEIADDSLVTTTVLGRHVGSVPQLAIEPGSSRIFYSCGEDGFVKRFDLRTPSPMNLFSCISFSGSGLPVQLKCVVLDPMDRNCFAIGGFDQFVRLFDIRMYQWDASTCINRPVTTYCPRHLLDSLDNHITGLAYSNKSELLVSYDCEQIYLFDKGMDIGPDPMTVSEEHLLNLVQPRGYGGHRNTLPVKPVCFLGQREEYIVSGSECSNIFVWRKKDSKLLRKMVAGPSSVQVVATYPNTLFFASGGHDRKVRVWAPIGEEPERDPEPEVSFAEKCGKLMHDVHYFLTSTCRRVFFDEY</sequence>
<dbReference type="InterPro" id="IPR015943">
    <property type="entry name" value="WD40/YVTN_repeat-like_dom_sf"/>
</dbReference>
<evidence type="ECO:0000313" key="5">
    <source>
        <dbReference type="RefSeq" id="XP_039129463.1"/>
    </source>
</evidence>
<dbReference type="SMART" id="SM00320">
    <property type="entry name" value="WD40"/>
    <property type="match status" value="7"/>
</dbReference>
<feature type="repeat" description="WD" evidence="3">
    <location>
        <begin position="48"/>
        <end position="80"/>
    </location>
</feature>
<accession>A0AB40BR82</accession>
<protein>
    <submittedName>
        <fullName evidence="5">WD and tetratricopeptide repeats protein 1-like isoform X1</fullName>
    </submittedName>
</protein>
<keyword evidence="2" id="KW-0677">Repeat</keyword>
<dbReference type="PANTHER" id="PTHR15574:SF65">
    <property type="entry name" value="TRANSDUCIN_WD40 REPEAT-LIKE SUPERFAMILY PROTEIN"/>
    <property type="match status" value="1"/>
</dbReference>
<dbReference type="SUPFAM" id="SSF50978">
    <property type="entry name" value="WD40 repeat-like"/>
    <property type="match status" value="1"/>
</dbReference>
<dbReference type="Pfam" id="PF00400">
    <property type="entry name" value="WD40"/>
    <property type="match status" value="2"/>
</dbReference>
<keyword evidence="1 3" id="KW-0853">WD repeat</keyword>
<dbReference type="InterPro" id="IPR036322">
    <property type="entry name" value="WD40_repeat_dom_sf"/>
</dbReference>
<dbReference type="AlphaFoldDB" id="A0AB40BR82"/>
<evidence type="ECO:0000256" key="3">
    <source>
        <dbReference type="PROSITE-ProRule" id="PRU00221"/>
    </source>
</evidence>
<keyword evidence="4" id="KW-1185">Reference proteome</keyword>
<dbReference type="Proteomes" id="UP001515500">
    <property type="component" value="Chromosome 7"/>
</dbReference>
<name>A0AB40BR82_DIOCR</name>
<dbReference type="InterPro" id="IPR001680">
    <property type="entry name" value="WD40_rpt"/>
</dbReference>
<feature type="repeat" description="WD" evidence="3">
    <location>
        <begin position="347"/>
        <end position="378"/>
    </location>
</feature>
<evidence type="ECO:0000256" key="1">
    <source>
        <dbReference type="ARBA" id="ARBA00022574"/>
    </source>
</evidence>
<proteinExistence type="predicted"/>
<gene>
    <name evidence="5" type="primary">LOC120265587</name>
</gene>
<dbReference type="PROSITE" id="PS50294">
    <property type="entry name" value="WD_REPEATS_REGION"/>
    <property type="match status" value="1"/>
</dbReference>
<evidence type="ECO:0000313" key="4">
    <source>
        <dbReference type="Proteomes" id="UP001515500"/>
    </source>
</evidence>
<dbReference type="RefSeq" id="XP_039129463.1">
    <property type="nucleotide sequence ID" value="XM_039273529.1"/>
</dbReference>
<dbReference type="PANTHER" id="PTHR15574">
    <property type="entry name" value="WD REPEAT DOMAIN-CONTAINING FAMILY"/>
    <property type="match status" value="1"/>
</dbReference>
<dbReference type="InterPro" id="IPR045151">
    <property type="entry name" value="DCAF8"/>
</dbReference>
<evidence type="ECO:0000256" key="2">
    <source>
        <dbReference type="ARBA" id="ARBA00022737"/>
    </source>
</evidence>
<organism evidence="4 5">
    <name type="scientific">Dioscorea cayennensis subsp. rotundata</name>
    <name type="common">White Guinea yam</name>
    <name type="synonym">Dioscorea rotundata</name>
    <dbReference type="NCBI Taxonomy" id="55577"/>
    <lineage>
        <taxon>Eukaryota</taxon>
        <taxon>Viridiplantae</taxon>
        <taxon>Streptophyta</taxon>
        <taxon>Embryophyta</taxon>
        <taxon>Tracheophyta</taxon>
        <taxon>Spermatophyta</taxon>
        <taxon>Magnoliopsida</taxon>
        <taxon>Liliopsida</taxon>
        <taxon>Dioscoreales</taxon>
        <taxon>Dioscoreaceae</taxon>
        <taxon>Dioscorea</taxon>
    </lineage>
</organism>
<dbReference type="Gene3D" id="2.130.10.10">
    <property type="entry name" value="YVTN repeat-like/Quinoprotein amine dehydrogenase"/>
    <property type="match status" value="3"/>
</dbReference>